<dbReference type="KEGG" id="pdj:D0907_06855"/>
<gene>
    <name evidence="1" type="ORF">D0907_06855</name>
</gene>
<dbReference type="Proteomes" id="UP000264605">
    <property type="component" value="Chromosome"/>
</dbReference>
<evidence type="ECO:0008006" key="3">
    <source>
        <dbReference type="Google" id="ProtNLM"/>
    </source>
</evidence>
<protein>
    <recommendedName>
        <fullName evidence="3">PilZ domain-containing protein</fullName>
    </recommendedName>
</protein>
<accession>A0AAD0RYN5</accession>
<dbReference type="GeneID" id="99505172"/>
<reference evidence="1 2" key="1">
    <citation type="submission" date="2018-08" db="EMBL/GenBank/DDBJ databases">
        <title>Draft genome sequence of Pseudoalteromonas donghaensis HJ51.</title>
        <authorList>
            <person name="Oh J."/>
            <person name="Roh D."/>
        </authorList>
    </citation>
    <scope>NUCLEOTIDE SEQUENCE [LARGE SCALE GENOMIC DNA]</scope>
    <source>
        <strain evidence="1 2">HJ51</strain>
    </source>
</reference>
<evidence type="ECO:0000313" key="2">
    <source>
        <dbReference type="Proteomes" id="UP000264605"/>
    </source>
</evidence>
<sequence length="197" mass="22241">MSHLSEQELSFFNSLFEAEHGVKDLTTDTKISVNFNLPDKLNGLLNNAKLTLLAEVGIYQLWFPLEFIVDDKGQVTPTLSAPEVIDTKGIERSWRTPNLELQTEQYLIISLSSTGVLLQPKNAEETLDKEILLAFNLPNNEHVVISAKPVRVTSNGVAAKIEKICEGEDAMRQYLFDIHKHHHAKLYEEENISTDLI</sequence>
<name>A0AAD0RYN5_9GAMM</name>
<dbReference type="AlphaFoldDB" id="A0AAD0RYN5"/>
<dbReference type="RefSeq" id="WP_065979804.1">
    <property type="nucleotide sequence ID" value="NZ_CP032090.1"/>
</dbReference>
<evidence type="ECO:0000313" key="1">
    <source>
        <dbReference type="EMBL" id="AXV64998.1"/>
    </source>
</evidence>
<proteinExistence type="predicted"/>
<dbReference type="EMBL" id="CP032090">
    <property type="protein sequence ID" value="AXV64998.1"/>
    <property type="molecule type" value="Genomic_DNA"/>
</dbReference>
<organism evidence="1 2">
    <name type="scientific">Pseudoalteromonas lipolytica</name>
    <dbReference type="NCBI Taxonomy" id="570156"/>
    <lineage>
        <taxon>Bacteria</taxon>
        <taxon>Pseudomonadati</taxon>
        <taxon>Pseudomonadota</taxon>
        <taxon>Gammaproteobacteria</taxon>
        <taxon>Alteromonadales</taxon>
        <taxon>Pseudoalteromonadaceae</taxon>
        <taxon>Pseudoalteromonas</taxon>
    </lineage>
</organism>